<feature type="transmembrane region" description="Helical" evidence="5">
    <location>
        <begin position="268"/>
        <end position="293"/>
    </location>
</feature>
<feature type="transmembrane region" description="Helical" evidence="5">
    <location>
        <begin position="230"/>
        <end position="262"/>
    </location>
</feature>
<feature type="transmembrane region" description="Helical" evidence="5">
    <location>
        <begin position="144"/>
        <end position="163"/>
    </location>
</feature>
<keyword evidence="2 5" id="KW-0812">Transmembrane</keyword>
<gene>
    <name evidence="6" type="ORF">MSPICULIGERA_LOCUS7640</name>
</gene>
<dbReference type="PRINTS" id="PR00697">
    <property type="entry name" value="TMPROTEINSRA"/>
</dbReference>
<dbReference type="EMBL" id="CATQJA010001956">
    <property type="protein sequence ID" value="CAJ0569150.1"/>
    <property type="molecule type" value="Genomic_DNA"/>
</dbReference>
<dbReference type="GO" id="GO:0004984">
    <property type="term" value="F:olfactory receptor activity"/>
    <property type="evidence" value="ECO:0007669"/>
    <property type="project" value="TreeGrafter"/>
</dbReference>
<accession>A0AA36CHJ5</accession>
<dbReference type="AlphaFoldDB" id="A0AA36CHJ5"/>
<dbReference type="InterPro" id="IPR000344">
    <property type="entry name" value="7TM_GPCR_serpentine_rcpt_Sra"/>
</dbReference>
<keyword evidence="3 5" id="KW-1133">Transmembrane helix</keyword>
<evidence type="ECO:0000256" key="2">
    <source>
        <dbReference type="ARBA" id="ARBA00022692"/>
    </source>
</evidence>
<evidence type="ECO:0008006" key="8">
    <source>
        <dbReference type="Google" id="ProtNLM"/>
    </source>
</evidence>
<name>A0AA36CHJ5_9BILA</name>
<feature type="transmembrane region" description="Helical" evidence="5">
    <location>
        <begin position="61"/>
        <end position="85"/>
    </location>
</feature>
<organism evidence="6 7">
    <name type="scientific">Mesorhabditis spiculigera</name>
    <dbReference type="NCBI Taxonomy" id="96644"/>
    <lineage>
        <taxon>Eukaryota</taxon>
        <taxon>Metazoa</taxon>
        <taxon>Ecdysozoa</taxon>
        <taxon>Nematoda</taxon>
        <taxon>Chromadorea</taxon>
        <taxon>Rhabditida</taxon>
        <taxon>Rhabditina</taxon>
        <taxon>Rhabditomorpha</taxon>
        <taxon>Rhabditoidea</taxon>
        <taxon>Rhabditidae</taxon>
        <taxon>Mesorhabditinae</taxon>
        <taxon>Mesorhabditis</taxon>
    </lineage>
</organism>
<feature type="non-terminal residue" evidence="6">
    <location>
        <position position="345"/>
    </location>
</feature>
<protein>
    <recommendedName>
        <fullName evidence="8">G-protein coupled receptors family 1 profile domain-containing protein</fullName>
    </recommendedName>
</protein>
<keyword evidence="4 5" id="KW-0472">Membrane</keyword>
<evidence type="ECO:0000256" key="3">
    <source>
        <dbReference type="ARBA" id="ARBA00022989"/>
    </source>
</evidence>
<dbReference type="Proteomes" id="UP001177023">
    <property type="component" value="Unassembled WGS sequence"/>
</dbReference>
<evidence type="ECO:0000313" key="7">
    <source>
        <dbReference type="Proteomes" id="UP001177023"/>
    </source>
</evidence>
<comment type="caution">
    <text evidence="6">The sequence shown here is derived from an EMBL/GenBank/DDBJ whole genome shotgun (WGS) entry which is preliminary data.</text>
</comment>
<evidence type="ECO:0000256" key="5">
    <source>
        <dbReference type="SAM" id="Phobius"/>
    </source>
</evidence>
<comment type="subcellular location">
    <subcellularLocation>
        <location evidence="1">Membrane</location>
        <topology evidence="1">Multi-pass membrane protein</topology>
    </subcellularLocation>
</comment>
<dbReference type="PANTHER" id="PTHR31357:SF18">
    <property type="entry name" value="SERPENTINE RECEPTOR, CLASS T"/>
    <property type="match status" value="1"/>
</dbReference>
<dbReference type="GO" id="GO:0004930">
    <property type="term" value="F:G protein-coupled receptor activity"/>
    <property type="evidence" value="ECO:0007669"/>
    <property type="project" value="InterPro"/>
</dbReference>
<feature type="transmembrane region" description="Helical" evidence="5">
    <location>
        <begin position="20"/>
        <end position="40"/>
    </location>
</feature>
<dbReference type="PANTHER" id="PTHR31357">
    <property type="entry name" value="SERPENTINE RECEPTOR CLASS ALPHA-10"/>
    <property type="match status" value="1"/>
</dbReference>
<reference evidence="6" key="1">
    <citation type="submission" date="2023-06" db="EMBL/GenBank/DDBJ databases">
        <authorList>
            <person name="Delattre M."/>
        </authorList>
    </citation>
    <scope>NUCLEOTIDE SEQUENCE</scope>
    <source>
        <strain evidence="6">AF72</strain>
    </source>
</reference>
<feature type="transmembrane region" description="Helical" evidence="5">
    <location>
        <begin position="105"/>
        <end position="123"/>
    </location>
</feature>
<keyword evidence="7" id="KW-1185">Reference proteome</keyword>
<dbReference type="GO" id="GO:0016020">
    <property type="term" value="C:membrane"/>
    <property type="evidence" value="ECO:0007669"/>
    <property type="project" value="UniProtKB-SubCell"/>
</dbReference>
<evidence type="ECO:0000256" key="1">
    <source>
        <dbReference type="ARBA" id="ARBA00004141"/>
    </source>
</evidence>
<feature type="transmembrane region" description="Helical" evidence="5">
    <location>
        <begin position="186"/>
        <end position="209"/>
    </location>
</feature>
<proteinExistence type="predicted"/>
<evidence type="ECO:0000313" key="6">
    <source>
        <dbReference type="EMBL" id="CAJ0569150.1"/>
    </source>
</evidence>
<dbReference type="InterPro" id="IPR051080">
    <property type="entry name" value="Nematode_rcpt-like_serp_alpha"/>
</dbReference>
<sequence length="345" mass="38875">MSGRNSCEIAVQLNESLVYTVLNLVHLITCVLSVVLAFRLQNAWHSRVYFHANVKMLLTTMLCLAVVHAITMSSFLFLNLFSWLFADSNCDSLMFNGTMCLFLRHPTNVCIAGLVLCQLSIAVERVVATWIGPEYNTYSNKIGRILSVSTVVCAVVLLGPLLASETTFEKQINCGFPSYTAQTHNWMLMLELLGLDVLSVVVFLGVYGVSKYMKEGAMFQLERRYQINETLYVTKLLLPVTFVHFLLFAILCSAIVLIEMFFQDPFTIIYYEVIFYTAPFYTVLFPLIILHVITNLDRDRKSKITVLVSENVTGQPGTRAHFESLDRMWGCSTPVKGGSPRPTPV</sequence>
<evidence type="ECO:0000256" key="4">
    <source>
        <dbReference type="ARBA" id="ARBA00023136"/>
    </source>
</evidence>
<dbReference type="Pfam" id="PF02117">
    <property type="entry name" value="7TM_GPCR_Sra"/>
    <property type="match status" value="1"/>
</dbReference>